<evidence type="ECO:0000259" key="2">
    <source>
        <dbReference type="Pfam" id="PF18920"/>
    </source>
</evidence>
<evidence type="ECO:0000313" key="3">
    <source>
        <dbReference type="EMBL" id="NYZ61232.1"/>
    </source>
</evidence>
<dbReference type="Pfam" id="PF18920">
    <property type="entry name" value="DUF5671"/>
    <property type="match status" value="1"/>
</dbReference>
<dbReference type="Proteomes" id="UP000589896">
    <property type="component" value="Unassembled WGS sequence"/>
</dbReference>
<proteinExistence type="predicted"/>
<feature type="transmembrane region" description="Helical" evidence="1">
    <location>
        <begin position="67"/>
        <end position="92"/>
    </location>
</feature>
<keyword evidence="4" id="KW-1185">Reference proteome</keyword>
<comment type="caution">
    <text evidence="3">The sequence shown here is derived from an EMBL/GenBank/DDBJ whole genome shotgun (WGS) entry which is preliminary data.</text>
</comment>
<dbReference type="AlphaFoldDB" id="A0A7Z0QP14"/>
<evidence type="ECO:0000256" key="1">
    <source>
        <dbReference type="SAM" id="Phobius"/>
    </source>
</evidence>
<keyword evidence="1" id="KW-0812">Transmembrane</keyword>
<protein>
    <recommendedName>
        <fullName evidence="2">DUF5671 domain-containing protein</fullName>
    </recommendedName>
</protein>
<feature type="transmembrane region" description="Helical" evidence="1">
    <location>
        <begin position="152"/>
        <end position="173"/>
    </location>
</feature>
<keyword evidence="1" id="KW-1133">Transmembrane helix</keyword>
<dbReference type="EMBL" id="JACCJZ010000001">
    <property type="protein sequence ID" value="NYZ61232.1"/>
    <property type="molecule type" value="Genomic_DNA"/>
</dbReference>
<name>A0A7Z0QP14_9GAMM</name>
<dbReference type="RefSeq" id="WP_180542995.1">
    <property type="nucleotide sequence ID" value="NZ_JACCJZ010000001.1"/>
</dbReference>
<gene>
    <name evidence="3" type="ORF">H0E82_00440</name>
</gene>
<organism evidence="3 4">
    <name type="scientific">Luteimonas deserti</name>
    <dbReference type="NCBI Taxonomy" id="2752306"/>
    <lineage>
        <taxon>Bacteria</taxon>
        <taxon>Pseudomonadati</taxon>
        <taxon>Pseudomonadota</taxon>
        <taxon>Gammaproteobacteria</taxon>
        <taxon>Lysobacterales</taxon>
        <taxon>Lysobacteraceae</taxon>
        <taxon>Luteimonas</taxon>
    </lineage>
</organism>
<sequence>MAAATQNLDGFVREALASGASRADVADVLGRAGWPPEQVQSALGTYADIPFAVPVPRPRPYLSAREAFLHLVLFATLYVWAWQLGSLLFNLINHAFPDPADPASRLAHAGQSMRLAAASVVIAFPVFAFVARKLSREIARNPLKRLSAVRRWLTYMTLFLAATVLLCDLIALVYNLLGGELSMRFLLKVLVAGTLAGAIFSFYLLDLRREEVEP</sequence>
<feature type="transmembrane region" description="Helical" evidence="1">
    <location>
        <begin position="112"/>
        <end position="131"/>
    </location>
</feature>
<feature type="domain" description="DUF5671" evidence="2">
    <location>
        <begin position="66"/>
        <end position="200"/>
    </location>
</feature>
<feature type="transmembrane region" description="Helical" evidence="1">
    <location>
        <begin position="185"/>
        <end position="205"/>
    </location>
</feature>
<accession>A0A7Z0QP14</accession>
<dbReference type="InterPro" id="IPR043728">
    <property type="entry name" value="DUF5671"/>
</dbReference>
<reference evidence="3 4" key="1">
    <citation type="submission" date="2020-07" db="EMBL/GenBank/DDBJ databases">
        <title>isolation of Luteimonas sp. SJ-16.</title>
        <authorList>
            <person name="Huang X.-X."/>
            <person name="Xu L."/>
            <person name="Sun J.-Q."/>
        </authorList>
    </citation>
    <scope>NUCLEOTIDE SEQUENCE [LARGE SCALE GENOMIC DNA]</scope>
    <source>
        <strain evidence="3 4">SJ-16</strain>
    </source>
</reference>
<evidence type="ECO:0000313" key="4">
    <source>
        <dbReference type="Proteomes" id="UP000589896"/>
    </source>
</evidence>
<keyword evidence="1" id="KW-0472">Membrane</keyword>